<evidence type="ECO:0000256" key="4">
    <source>
        <dbReference type="ARBA" id="ARBA00012216"/>
    </source>
</evidence>
<comment type="catalytic activity">
    <reaction evidence="12 13">
        <text>2 D-alanine + ATP = D-alanyl-D-alanine + ADP + phosphate + H(+)</text>
        <dbReference type="Rhea" id="RHEA:11224"/>
        <dbReference type="ChEBI" id="CHEBI:15378"/>
        <dbReference type="ChEBI" id="CHEBI:30616"/>
        <dbReference type="ChEBI" id="CHEBI:43474"/>
        <dbReference type="ChEBI" id="CHEBI:57416"/>
        <dbReference type="ChEBI" id="CHEBI:57822"/>
        <dbReference type="ChEBI" id="CHEBI:456216"/>
        <dbReference type="EC" id="6.3.2.4"/>
    </reaction>
</comment>
<dbReference type="SUPFAM" id="SSF52440">
    <property type="entry name" value="PreATP-grasp domain"/>
    <property type="match status" value="1"/>
</dbReference>
<evidence type="ECO:0000256" key="14">
    <source>
        <dbReference type="PIRSR" id="PIRSR039102-1"/>
    </source>
</evidence>
<dbReference type="PROSITE" id="PS00844">
    <property type="entry name" value="DALA_DALA_LIGASE_2"/>
    <property type="match status" value="1"/>
</dbReference>
<dbReference type="GO" id="GO:0046872">
    <property type="term" value="F:metal ion binding"/>
    <property type="evidence" value="ECO:0007669"/>
    <property type="project" value="UniProtKB-KW"/>
</dbReference>
<dbReference type="AlphaFoldDB" id="A0A7C1ZLN6"/>
<dbReference type="InterPro" id="IPR011761">
    <property type="entry name" value="ATP-grasp"/>
</dbReference>
<dbReference type="HAMAP" id="MF_00047">
    <property type="entry name" value="Dala_Dala_lig"/>
    <property type="match status" value="1"/>
</dbReference>
<dbReference type="PROSITE" id="PS50975">
    <property type="entry name" value="ATP_GRASP"/>
    <property type="match status" value="1"/>
</dbReference>
<evidence type="ECO:0000256" key="16">
    <source>
        <dbReference type="PROSITE-ProRule" id="PRU00409"/>
    </source>
</evidence>
<evidence type="ECO:0000256" key="1">
    <source>
        <dbReference type="ARBA" id="ARBA00001936"/>
    </source>
</evidence>
<dbReference type="PROSITE" id="PS00843">
    <property type="entry name" value="DALA_DALA_LIGASE_1"/>
    <property type="match status" value="1"/>
</dbReference>
<dbReference type="InterPro" id="IPR011095">
    <property type="entry name" value="Dala_Dala_lig_C"/>
</dbReference>
<evidence type="ECO:0000256" key="8">
    <source>
        <dbReference type="ARBA" id="ARBA00022840"/>
    </source>
</evidence>
<keyword evidence="6 13" id="KW-0436">Ligase</keyword>
<evidence type="ECO:0000256" key="2">
    <source>
        <dbReference type="ARBA" id="ARBA00004496"/>
    </source>
</evidence>
<dbReference type="NCBIfam" id="NF002378">
    <property type="entry name" value="PRK01372.1"/>
    <property type="match status" value="1"/>
</dbReference>
<dbReference type="GO" id="GO:0005737">
    <property type="term" value="C:cytoplasm"/>
    <property type="evidence" value="ECO:0007669"/>
    <property type="project" value="UniProtKB-SubCell"/>
</dbReference>
<feature type="binding site" evidence="15">
    <location>
        <position position="259"/>
    </location>
    <ligand>
        <name>Mg(2+)</name>
        <dbReference type="ChEBI" id="CHEBI:18420"/>
        <label>1</label>
    </ligand>
</feature>
<reference evidence="18" key="1">
    <citation type="journal article" date="2020" name="mSystems">
        <title>Genome- and Community-Level Interaction Insights into Carbon Utilization and Element Cycling Functions of Hydrothermarchaeota in Hydrothermal Sediment.</title>
        <authorList>
            <person name="Zhou Z."/>
            <person name="Liu Y."/>
            <person name="Xu W."/>
            <person name="Pan J."/>
            <person name="Luo Z.H."/>
            <person name="Li M."/>
        </authorList>
    </citation>
    <scope>NUCLEOTIDE SEQUENCE [LARGE SCALE GENOMIC DNA]</scope>
    <source>
        <strain evidence="18">HyVt-389</strain>
    </source>
</reference>
<dbReference type="PANTHER" id="PTHR23132:SF23">
    <property type="entry name" value="D-ALANINE--D-ALANINE LIGASE B"/>
    <property type="match status" value="1"/>
</dbReference>
<accession>A0A7C1ZLN6</accession>
<evidence type="ECO:0000313" key="18">
    <source>
        <dbReference type="EMBL" id="HEC67665.1"/>
    </source>
</evidence>
<feature type="active site" evidence="14">
    <location>
        <position position="147"/>
    </location>
</feature>
<evidence type="ECO:0000256" key="5">
    <source>
        <dbReference type="ARBA" id="ARBA00022490"/>
    </source>
</evidence>
<dbReference type="Gene3D" id="3.30.1490.20">
    <property type="entry name" value="ATP-grasp fold, A domain"/>
    <property type="match status" value="1"/>
</dbReference>
<feature type="binding site" evidence="15">
    <location>
        <position position="273"/>
    </location>
    <ligand>
        <name>Mg(2+)</name>
        <dbReference type="ChEBI" id="CHEBI:18420"/>
        <label>2</label>
    </ligand>
</feature>
<name>A0A7C1ZLN6_DESA2</name>
<dbReference type="PANTHER" id="PTHR23132">
    <property type="entry name" value="D-ALANINE--D-ALANINE LIGASE"/>
    <property type="match status" value="1"/>
</dbReference>
<evidence type="ECO:0000256" key="11">
    <source>
        <dbReference type="ARBA" id="ARBA00023316"/>
    </source>
</evidence>
<evidence type="ECO:0000256" key="13">
    <source>
        <dbReference type="HAMAP-Rule" id="MF_00047"/>
    </source>
</evidence>
<sequence>MKRLRIALLCGGKSSEREISLKSAAYVKTALDKEKYEVSIYDPAFDLAKLVNDAPNIDVALVMLHGRYGEDGTIQGLLDLLGIPYQCSGVLASALAMNKIMAKKIFRLAGLKVGEDIVLEYSKEYSSEQIIAKLGLPLVVKPADGGSSIALNLVKTKNELQPAIEQAFKHSHQVLVEKYIAGREITGGVLGNKELIALPIVEILPQGNHHFFDYQAKYTPGATKEICPAPLPPHLTEKAQQCALLAHKALGCKGYSRTDMILKGEDIYILETNTIPGMTETSIFPLAAKAMGMSFSALVEELINLALETKNGAKEA</sequence>
<protein>
    <recommendedName>
        <fullName evidence="4 13">D-alanine--D-alanine ligase</fullName>
        <ecNumber evidence="4 13">6.3.2.4</ecNumber>
    </recommendedName>
    <alternativeName>
        <fullName evidence="13">D-Ala-D-Ala ligase</fullName>
    </alternativeName>
    <alternativeName>
        <fullName evidence="13">D-alanylalanine synthetase</fullName>
    </alternativeName>
</protein>
<feature type="domain" description="ATP-grasp" evidence="17">
    <location>
        <begin position="103"/>
        <end position="304"/>
    </location>
</feature>
<dbReference type="NCBIfam" id="NF002528">
    <property type="entry name" value="PRK01966.1-4"/>
    <property type="match status" value="1"/>
</dbReference>
<comment type="subcellular location">
    <subcellularLocation>
        <location evidence="2 13">Cytoplasm</location>
    </subcellularLocation>
</comment>
<evidence type="ECO:0000256" key="3">
    <source>
        <dbReference type="ARBA" id="ARBA00010871"/>
    </source>
</evidence>
<comment type="cofactor">
    <cofactor evidence="15">
        <name>Mg(2+)</name>
        <dbReference type="ChEBI" id="CHEBI:18420"/>
    </cofactor>
    <cofactor evidence="15">
        <name>Mn(2+)</name>
        <dbReference type="ChEBI" id="CHEBI:29035"/>
    </cofactor>
    <text evidence="15">Binds 2 magnesium or manganese ions per subunit.</text>
</comment>
<dbReference type="GO" id="GO:0009252">
    <property type="term" value="P:peptidoglycan biosynthetic process"/>
    <property type="evidence" value="ECO:0007669"/>
    <property type="project" value="UniProtKB-UniRule"/>
</dbReference>
<keyword evidence="9 13" id="KW-0133">Cell shape</keyword>
<feature type="binding site" evidence="15">
    <location>
        <position position="271"/>
    </location>
    <ligand>
        <name>Mg(2+)</name>
        <dbReference type="ChEBI" id="CHEBI:18420"/>
        <label>1</label>
    </ligand>
</feature>
<evidence type="ECO:0000256" key="12">
    <source>
        <dbReference type="ARBA" id="ARBA00047614"/>
    </source>
</evidence>
<dbReference type="UniPathway" id="UPA00219"/>
<keyword evidence="7 16" id="KW-0547">Nucleotide-binding</keyword>
<keyword evidence="15" id="KW-0464">Manganese</keyword>
<dbReference type="InterPro" id="IPR000291">
    <property type="entry name" value="D-Ala_lig_Van_CS"/>
</dbReference>
<dbReference type="GO" id="GO:0071555">
    <property type="term" value="P:cell wall organization"/>
    <property type="evidence" value="ECO:0007669"/>
    <property type="project" value="UniProtKB-KW"/>
</dbReference>
<evidence type="ECO:0000256" key="9">
    <source>
        <dbReference type="ARBA" id="ARBA00022960"/>
    </source>
</evidence>
<feature type="active site" evidence="14">
    <location>
        <position position="282"/>
    </location>
</feature>
<comment type="pathway">
    <text evidence="13">Cell wall biogenesis; peptidoglycan biosynthesis.</text>
</comment>
<comment type="similarity">
    <text evidence="3 13">Belongs to the D-alanine--D-alanine ligase family.</text>
</comment>
<dbReference type="GO" id="GO:0005524">
    <property type="term" value="F:ATP binding"/>
    <property type="evidence" value="ECO:0007669"/>
    <property type="project" value="UniProtKB-UniRule"/>
</dbReference>
<keyword evidence="8 16" id="KW-0067">ATP-binding</keyword>
<dbReference type="InterPro" id="IPR005905">
    <property type="entry name" value="D_ala_D_ala"/>
</dbReference>
<dbReference type="Pfam" id="PF01820">
    <property type="entry name" value="Dala_Dala_lig_N"/>
    <property type="match status" value="2"/>
</dbReference>
<dbReference type="EC" id="6.3.2.4" evidence="4 13"/>
<keyword evidence="15" id="KW-0479">Metal-binding</keyword>
<keyword evidence="10 13" id="KW-0573">Peptidoglycan synthesis</keyword>
<dbReference type="InterPro" id="IPR011127">
    <property type="entry name" value="Dala_Dala_lig_N"/>
</dbReference>
<dbReference type="SUPFAM" id="SSF56059">
    <property type="entry name" value="Glutathione synthetase ATP-binding domain-like"/>
    <property type="match status" value="1"/>
</dbReference>
<keyword evidence="11 13" id="KW-0961">Cell wall biogenesis/degradation</keyword>
<evidence type="ECO:0000256" key="15">
    <source>
        <dbReference type="PIRSR" id="PIRSR039102-3"/>
    </source>
</evidence>
<feature type="active site" evidence="14">
    <location>
        <position position="16"/>
    </location>
</feature>
<keyword evidence="5 13" id="KW-0963">Cytoplasm</keyword>
<organism evidence="18">
    <name type="scientific">Desulfofervidus auxilii</name>
    <dbReference type="NCBI Taxonomy" id="1621989"/>
    <lineage>
        <taxon>Bacteria</taxon>
        <taxon>Pseudomonadati</taxon>
        <taxon>Thermodesulfobacteriota</taxon>
        <taxon>Candidatus Desulfofervidia</taxon>
        <taxon>Candidatus Desulfofervidales</taxon>
        <taxon>Candidatus Desulfofervidaceae</taxon>
        <taxon>Candidatus Desulfofervidus</taxon>
    </lineage>
</organism>
<evidence type="ECO:0000256" key="6">
    <source>
        <dbReference type="ARBA" id="ARBA00022598"/>
    </source>
</evidence>
<comment type="cofactor">
    <cofactor evidence="1">
        <name>Mn(2+)</name>
        <dbReference type="ChEBI" id="CHEBI:29035"/>
    </cofactor>
</comment>
<dbReference type="GO" id="GO:0008716">
    <property type="term" value="F:D-alanine-D-alanine ligase activity"/>
    <property type="evidence" value="ECO:0007669"/>
    <property type="project" value="UniProtKB-UniRule"/>
</dbReference>
<comment type="function">
    <text evidence="13">Cell wall formation.</text>
</comment>
<evidence type="ECO:0000256" key="10">
    <source>
        <dbReference type="ARBA" id="ARBA00022984"/>
    </source>
</evidence>
<keyword evidence="15" id="KW-0460">Magnesium</keyword>
<dbReference type="Proteomes" id="UP000885738">
    <property type="component" value="Unassembled WGS sequence"/>
</dbReference>
<feature type="binding site" evidence="15">
    <location>
        <position position="271"/>
    </location>
    <ligand>
        <name>Mg(2+)</name>
        <dbReference type="ChEBI" id="CHEBI:18420"/>
        <label>2</label>
    </ligand>
</feature>
<evidence type="ECO:0000259" key="17">
    <source>
        <dbReference type="PROSITE" id="PS50975"/>
    </source>
</evidence>
<dbReference type="GO" id="GO:0008360">
    <property type="term" value="P:regulation of cell shape"/>
    <property type="evidence" value="ECO:0007669"/>
    <property type="project" value="UniProtKB-KW"/>
</dbReference>
<comment type="caution">
    <text evidence="18">The sequence shown here is derived from an EMBL/GenBank/DDBJ whole genome shotgun (WGS) entry which is preliminary data.</text>
</comment>
<dbReference type="NCBIfam" id="TIGR01205">
    <property type="entry name" value="D_ala_D_alaTIGR"/>
    <property type="match status" value="1"/>
</dbReference>
<dbReference type="PIRSF" id="PIRSF039102">
    <property type="entry name" value="Ddl/VanB"/>
    <property type="match status" value="1"/>
</dbReference>
<dbReference type="Gene3D" id="3.40.50.20">
    <property type="match status" value="1"/>
</dbReference>
<gene>
    <name evidence="13" type="primary">ddl</name>
    <name evidence="18" type="ORF">ENI35_02465</name>
</gene>
<dbReference type="EMBL" id="DRIH01000078">
    <property type="protein sequence ID" value="HEC67665.1"/>
    <property type="molecule type" value="Genomic_DNA"/>
</dbReference>
<evidence type="ECO:0000256" key="7">
    <source>
        <dbReference type="ARBA" id="ARBA00022741"/>
    </source>
</evidence>
<dbReference type="Gene3D" id="3.30.470.20">
    <property type="entry name" value="ATP-grasp fold, B domain"/>
    <property type="match status" value="1"/>
</dbReference>
<dbReference type="InterPro" id="IPR016185">
    <property type="entry name" value="PreATP-grasp_dom_sf"/>
</dbReference>
<dbReference type="Pfam" id="PF07478">
    <property type="entry name" value="Dala_Dala_lig_C"/>
    <property type="match status" value="1"/>
</dbReference>
<dbReference type="InterPro" id="IPR013815">
    <property type="entry name" value="ATP_grasp_subdomain_1"/>
</dbReference>
<proteinExistence type="inferred from homology"/>